<gene>
    <name evidence="1" type="ORF">IZ6_26550</name>
</gene>
<keyword evidence="2" id="KW-1185">Reference proteome</keyword>
<evidence type="ECO:0008006" key="3">
    <source>
        <dbReference type="Google" id="ProtNLM"/>
    </source>
</evidence>
<evidence type="ECO:0000313" key="1">
    <source>
        <dbReference type="EMBL" id="BCJ91920.1"/>
    </source>
</evidence>
<organism evidence="1 2">
    <name type="scientific">Terrihabitans soli</name>
    <dbReference type="NCBI Taxonomy" id="708113"/>
    <lineage>
        <taxon>Bacteria</taxon>
        <taxon>Pseudomonadati</taxon>
        <taxon>Pseudomonadota</taxon>
        <taxon>Alphaproteobacteria</taxon>
        <taxon>Hyphomicrobiales</taxon>
        <taxon>Terrihabitans</taxon>
    </lineage>
</organism>
<proteinExistence type="predicted"/>
<dbReference type="RefSeq" id="WP_222875537.1">
    <property type="nucleotide sequence ID" value="NZ_AP023361.1"/>
</dbReference>
<dbReference type="AlphaFoldDB" id="A0A6S6QXZ2"/>
<dbReference type="Proteomes" id="UP000515317">
    <property type="component" value="Chromosome"/>
</dbReference>
<name>A0A6S6QXZ2_9HYPH</name>
<sequence length="235" mass="25769">MRISTGRIFIGAISIVALATSLTNLATEVWAMSGSYIATAFEKGEIGPAMSPRELARSDTAIAFAGCRPQLYRQAMTLRLAYLDSAISDPANASSAGELTEAADAIGRALRCNPYDGNLWLRAASLELVRTGNLGRSVEFLDMSRKLAPSEGWIIRARLPVARSLATSNPRAQQILRDDFIALATSKWSRDAAAFYLRSDSESRLALDGVIKETPETAMHPFRTWLRRLQDHHKS</sequence>
<dbReference type="EMBL" id="AP023361">
    <property type="protein sequence ID" value="BCJ91920.1"/>
    <property type="molecule type" value="Genomic_DNA"/>
</dbReference>
<protein>
    <recommendedName>
        <fullName evidence="3">Tetratricopeptide repeat protein</fullName>
    </recommendedName>
</protein>
<reference evidence="1 2" key="1">
    <citation type="submission" date="2020-08" db="EMBL/GenBank/DDBJ databases">
        <title>Genome sequence of Rhizobiales bacterium strain IZ6.</title>
        <authorList>
            <person name="Nakai R."/>
            <person name="Naganuma T."/>
        </authorList>
    </citation>
    <scope>NUCLEOTIDE SEQUENCE [LARGE SCALE GENOMIC DNA]</scope>
    <source>
        <strain evidence="1 2">IZ6</strain>
    </source>
</reference>
<evidence type="ECO:0000313" key="2">
    <source>
        <dbReference type="Proteomes" id="UP000515317"/>
    </source>
</evidence>
<accession>A0A6S6QXZ2</accession>
<dbReference type="KEGG" id="tso:IZ6_26550"/>